<dbReference type="FunFam" id="3.40.50.300:FF:000016">
    <property type="entry name" value="Oligopeptide ABC transporter ATP-binding component"/>
    <property type="match status" value="1"/>
</dbReference>
<protein>
    <submittedName>
        <fullName evidence="8">Unannotated protein</fullName>
    </submittedName>
</protein>
<dbReference type="Pfam" id="PF00005">
    <property type="entry name" value="ABC_tran"/>
    <property type="match status" value="1"/>
</dbReference>
<dbReference type="AlphaFoldDB" id="A0A6J7DF56"/>
<feature type="domain" description="ABC transporter" evidence="7">
    <location>
        <begin position="9"/>
        <end position="258"/>
    </location>
</feature>
<dbReference type="SMART" id="SM00382">
    <property type="entry name" value="AAA"/>
    <property type="match status" value="1"/>
</dbReference>
<evidence type="ECO:0000259" key="7">
    <source>
        <dbReference type="PROSITE" id="PS50893"/>
    </source>
</evidence>
<dbReference type="CDD" id="cd03257">
    <property type="entry name" value="ABC_NikE_OppD_transporters"/>
    <property type="match status" value="1"/>
</dbReference>
<dbReference type="InterPro" id="IPR013563">
    <property type="entry name" value="Oligopep_ABC_C"/>
</dbReference>
<dbReference type="InterPro" id="IPR027417">
    <property type="entry name" value="P-loop_NTPase"/>
</dbReference>
<dbReference type="GO" id="GO:0005886">
    <property type="term" value="C:plasma membrane"/>
    <property type="evidence" value="ECO:0007669"/>
    <property type="project" value="UniProtKB-SubCell"/>
</dbReference>
<dbReference type="InterPro" id="IPR017871">
    <property type="entry name" value="ABC_transporter-like_CS"/>
</dbReference>
<comment type="subcellular location">
    <subcellularLocation>
        <location evidence="1">Cell membrane</location>
        <topology evidence="1">Peripheral membrane protein</topology>
    </subcellularLocation>
</comment>
<dbReference type="InterPro" id="IPR050388">
    <property type="entry name" value="ABC_Ni/Peptide_Import"/>
</dbReference>
<evidence type="ECO:0000256" key="4">
    <source>
        <dbReference type="ARBA" id="ARBA00022741"/>
    </source>
</evidence>
<dbReference type="PROSITE" id="PS00211">
    <property type="entry name" value="ABC_TRANSPORTER_1"/>
    <property type="match status" value="1"/>
</dbReference>
<evidence type="ECO:0000256" key="3">
    <source>
        <dbReference type="ARBA" id="ARBA00022475"/>
    </source>
</evidence>
<keyword evidence="2" id="KW-0813">Transport</keyword>
<reference evidence="8" key="1">
    <citation type="submission" date="2020-05" db="EMBL/GenBank/DDBJ databases">
        <authorList>
            <person name="Chiriac C."/>
            <person name="Salcher M."/>
            <person name="Ghai R."/>
            <person name="Kavagutti S V."/>
        </authorList>
    </citation>
    <scope>NUCLEOTIDE SEQUENCE</scope>
</reference>
<dbReference type="PANTHER" id="PTHR43297:SF2">
    <property type="entry name" value="DIPEPTIDE TRANSPORT ATP-BINDING PROTEIN DPPD"/>
    <property type="match status" value="1"/>
</dbReference>
<keyword evidence="5" id="KW-0067">ATP-binding</keyword>
<dbReference type="InterPro" id="IPR003439">
    <property type="entry name" value="ABC_transporter-like_ATP-bd"/>
</dbReference>
<name>A0A6J7DF56_9ZZZZ</name>
<gene>
    <name evidence="8" type="ORF">UFOPK3376_00703</name>
</gene>
<accession>A0A6J7DF56</accession>
<organism evidence="8">
    <name type="scientific">freshwater metagenome</name>
    <dbReference type="NCBI Taxonomy" id="449393"/>
    <lineage>
        <taxon>unclassified sequences</taxon>
        <taxon>metagenomes</taxon>
        <taxon>ecological metagenomes</taxon>
    </lineage>
</organism>
<dbReference type="Gene3D" id="3.40.50.300">
    <property type="entry name" value="P-loop containing nucleotide triphosphate hydrolases"/>
    <property type="match status" value="1"/>
</dbReference>
<dbReference type="InterPro" id="IPR003593">
    <property type="entry name" value="AAA+_ATPase"/>
</dbReference>
<dbReference type="PANTHER" id="PTHR43297">
    <property type="entry name" value="OLIGOPEPTIDE TRANSPORT ATP-BINDING PROTEIN APPD"/>
    <property type="match status" value="1"/>
</dbReference>
<dbReference type="GO" id="GO:0015833">
    <property type="term" value="P:peptide transport"/>
    <property type="evidence" value="ECO:0007669"/>
    <property type="project" value="InterPro"/>
</dbReference>
<dbReference type="PROSITE" id="PS50893">
    <property type="entry name" value="ABC_TRANSPORTER_2"/>
    <property type="match status" value="1"/>
</dbReference>
<dbReference type="Pfam" id="PF08352">
    <property type="entry name" value="oligo_HPY"/>
    <property type="match status" value="1"/>
</dbReference>
<sequence>MTATGEPILRLRDLRVTFQTPAGPARAVRGVDLDVRAGESVAVVGESGSGKSVSMLATLGLLHNAEVSGSVKWGDTELVGASTDTLRSVRGRRIAMVFQDPMTSLNPVLTIGKQMSLVMKAHQPNLGKKELRTKAVDLLNRLAIPQADRRIDAYPHELSGGMRQRVMIAMAISNDPEVLIADEPTTALDVTVQAQIMELLLKLRNEHNLALVLITHDLGVVAGSADRVAVMYAGRIVERAPVLGLFASPGHPYTSALLDCLPRLDRRHDVVSSIGGTPPNPADLPEGCPFAPRCPKAIDACRSDEPNLVRIGTSDVACSVVAAGAAVGEPV</sequence>
<evidence type="ECO:0000313" key="8">
    <source>
        <dbReference type="EMBL" id="CAB4868951.1"/>
    </source>
</evidence>
<proteinExistence type="predicted"/>
<evidence type="ECO:0000256" key="6">
    <source>
        <dbReference type="ARBA" id="ARBA00023136"/>
    </source>
</evidence>
<dbReference type="SUPFAM" id="SSF52540">
    <property type="entry name" value="P-loop containing nucleoside triphosphate hydrolases"/>
    <property type="match status" value="1"/>
</dbReference>
<keyword evidence="4" id="KW-0547">Nucleotide-binding</keyword>
<dbReference type="GO" id="GO:0016887">
    <property type="term" value="F:ATP hydrolysis activity"/>
    <property type="evidence" value="ECO:0007669"/>
    <property type="project" value="InterPro"/>
</dbReference>
<dbReference type="GO" id="GO:0005524">
    <property type="term" value="F:ATP binding"/>
    <property type="evidence" value="ECO:0007669"/>
    <property type="project" value="UniProtKB-KW"/>
</dbReference>
<dbReference type="NCBIfam" id="TIGR01727">
    <property type="entry name" value="oligo_HPY"/>
    <property type="match status" value="1"/>
</dbReference>
<dbReference type="EMBL" id="CAFBLP010000012">
    <property type="protein sequence ID" value="CAB4868951.1"/>
    <property type="molecule type" value="Genomic_DNA"/>
</dbReference>
<keyword evidence="3" id="KW-1003">Cell membrane</keyword>
<evidence type="ECO:0000256" key="5">
    <source>
        <dbReference type="ARBA" id="ARBA00022840"/>
    </source>
</evidence>
<keyword evidence="6" id="KW-0472">Membrane</keyword>
<evidence type="ECO:0000256" key="1">
    <source>
        <dbReference type="ARBA" id="ARBA00004202"/>
    </source>
</evidence>
<evidence type="ECO:0000256" key="2">
    <source>
        <dbReference type="ARBA" id="ARBA00022448"/>
    </source>
</evidence>